<feature type="binding site" evidence="14 15">
    <location>
        <position position="123"/>
    </location>
    <ligand>
        <name>a divalent metal cation</name>
        <dbReference type="ChEBI" id="CHEBI:60240"/>
    </ligand>
</feature>
<accession>A0A9Q3W5I7</accession>
<name>A0A9Q3W5I7_9GAMM</name>
<protein>
    <recommendedName>
        <fullName evidence="7 14">Ribonuclease HII</fullName>
        <shortName evidence="14">RNase HII</shortName>
        <ecNumber evidence="6 14">3.1.26.4</ecNumber>
    </recommendedName>
</protein>
<evidence type="ECO:0000256" key="7">
    <source>
        <dbReference type="ARBA" id="ARBA00019179"/>
    </source>
</evidence>
<evidence type="ECO:0000313" key="19">
    <source>
        <dbReference type="Proteomes" id="UP001107961"/>
    </source>
</evidence>
<proteinExistence type="inferred from homology"/>
<evidence type="ECO:0000256" key="10">
    <source>
        <dbReference type="ARBA" id="ARBA00022723"/>
    </source>
</evidence>
<feature type="binding site" evidence="14 15">
    <location>
        <position position="32"/>
    </location>
    <ligand>
        <name>a divalent metal cation</name>
        <dbReference type="ChEBI" id="CHEBI:60240"/>
    </ligand>
</feature>
<dbReference type="EC" id="3.1.26.4" evidence="6 14"/>
<organism evidence="18 19">
    <name type="scientific">Alloalcanivorax xenomutans</name>
    <dbReference type="NCBI Taxonomy" id="1094342"/>
    <lineage>
        <taxon>Bacteria</taxon>
        <taxon>Pseudomonadati</taxon>
        <taxon>Pseudomonadota</taxon>
        <taxon>Gammaproteobacteria</taxon>
        <taxon>Oceanospirillales</taxon>
        <taxon>Alcanivoracaceae</taxon>
        <taxon>Alloalcanivorax</taxon>
    </lineage>
</organism>
<dbReference type="HAMAP" id="MF_00052_B">
    <property type="entry name" value="RNase_HII_B"/>
    <property type="match status" value="1"/>
</dbReference>
<dbReference type="Proteomes" id="UP001107961">
    <property type="component" value="Unassembled WGS sequence"/>
</dbReference>
<keyword evidence="13 14" id="KW-0464">Manganese</keyword>
<evidence type="ECO:0000256" key="8">
    <source>
        <dbReference type="ARBA" id="ARBA00022490"/>
    </source>
</evidence>
<evidence type="ECO:0000256" key="1">
    <source>
        <dbReference type="ARBA" id="ARBA00000077"/>
    </source>
</evidence>
<dbReference type="InterPro" id="IPR001352">
    <property type="entry name" value="RNase_HII/HIII"/>
</dbReference>
<evidence type="ECO:0000313" key="18">
    <source>
        <dbReference type="EMBL" id="MCE7509379.1"/>
    </source>
</evidence>
<feature type="binding site" evidence="14 15">
    <location>
        <position position="31"/>
    </location>
    <ligand>
        <name>a divalent metal cation</name>
        <dbReference type="ChEBI" id="CHEBI:60240"/>
    </ligand>
</feature>
<dbReference type="KEGG" id="axe:P40_09225"/>
<keyword evidence="10 14" id="KW-0479">Metal-binding</keyword>
<evidence type="ECO:0000256" key="16">
    <source>
        <dbReference type="RuleBase" id="RU003515"/>
    </source>
</evidence>
<comment type="catalytic activity">
    <reaction evidence="1 14 15 16">
        <text>Endonucleolytic cleavage to 5'-phosphomonoester.</text>
        <dbReference type="EC" id="3.1.26.4"/>
    </reaction>
</comment>
<evidence type="ECO:0000256" key="14">
    <source>
        <dbReference type="HAMAP-Rule" id="MF_00052"/>
    </source>
</evidence>
<dbReference type="Pfam" id="PF01351">
    <property type="entry name" value="RNase_HII"/>
    <property type="match status" value="1"/>
</dbReference>
<comment type="caution">
    <text evidence="18">The sequence shown here is derived from an EMBL/GenBank/DDBJ whole genome shotgun (WGS) entry which is preliminary data.</text>
</comment>
<dbReference type="NCBIfam" id="NF000595">
    <property type="entry name" value="PRK00015.1-3"/>
    <property type="match status" value="1"/>
</dbReference>
<dbReference type="GO" id="GO:0030145">
    <property type="term" value="F:manganese ion binding"/>
    <property type="evidence" value="ECO:0007669"/>
    <property type="project" value="UniProtKB-UniRule"/>
</dbReference>
<evidence type="ECO:0000256" key="6">
    <source>
        <dbReference type="ARBA" id="ARBA00012180"/>
    </source>
</evidence>
<evidence type="ECO:0000256" key="15">
    <source>
        <dbReference type="PROSITE-ProRule" id="PRU01319"/>
    </source>
</evidence>
<sequence>MNHPFPEYDLNEPFVPSAFAWQPGMVLAGVDEVGRGPLVGAVVTAAVVLDPARPIEGLADSKKLTAKRRERLAELIRERARGWALGRAEAAEVDQLNIYHATHLAMVRAVEALPIDVEAVLVDGNRTPSFACPAEAVVKGDGRVPAIAAASILAKVARDAEMVALHQRHPDYGFDRHKGYPTAVHLEALRRLGPLPEHRRSFGPVAALIESN</sequence>
<evidence type="ECO:0000256" key="4">
    <source>
        <dbReference type="ARBA" id="ARBA00004496"/>
    </source>
</evidence>
<evidence type="ECO:0000256" key="11">
    <source>
        <dbReference type="ARBA" id="ARBA00022759"/>
    </source>
</evidence>
<dbReference type="AlphaFoldDB" id="A0A9Q3W5I7"/>
<dbReference type="PANTHER" id="PTHR10954:SF18">
    <property type="entry name" value="RIBONUCLEASE HII"/>
    <property type="match status" value="1"/>
</dbReference>
<comment type="subcellular location">
    <subcellularLocation>
        <location evidence="4 14">Cytoplasm</location>
    </subcellularLocation>
</comment>
<dbReference type="CDD" id="cd07182">
    <property type="entry name" value="RNase_HII_bacteria_HII_like"/>
    <property type="match status" value="1"/>
</dbReference>
<dbReference type="InterPro" id="IPR012337">
    <property type="entry name" value="RNaseH-like_sf"/>
</dbReference>
<dbReference type="GO" id="GO:0004523">
    <property type="term" value="F:RNA-DNA hybrid ribonuclease activity"/>
    <property type="evidence" value="ECO:0007669"/>
    <property type="project" value="UniProtKB-UniRule"/>
</dbReference>
<evidence type="ECO:0000256" key="13">
    <source>
        <dbReference type="ARBA" id="ARBA00023211"/>
    </source>
</evidence>
<evidence type="ECO:0000256" key="2">
    <source>
        <dbReference type="ARBA" id="ARBA00001946"/>
    </source>
</evidence>
<dbReference type="GO" id="GO:0043137">
    <property type="term" value="P:DNA replication, removal of RNA primer"/>
    <property type="evidence" value="ECO:0007669"/>
    <property type="project" value="TreeGrafter"/>
</dbReference>
<dbReference type="RefSeq" id="WP_172800735.1">
    <property type="nucleotide sequence ID" value="NZ_CP012331.1"/>
</dbReference>
<gene>
    <name evidence="14 18" type="primary">rnhB</name>
    <name evidence="18" type="ORF">LZG35_12080</name>
</gene>
<dbReference type="FunFam" id="3.30.420.10:FF:000006">
    <property type="entry name" value="Ribonuclease HII"/>
    <property type="match status" value="1"/>
</dbReference>
<dbReference type="GeneID" id="94686612"/>
<evidence type="ECO:0000256" key="9">
    <source>
        <dbReference type="ARBA" id="ARBA00022722"/>
    </source>
</evidence>
<feature type="domain" description="RNase H type-2" evidence="17">
    <location>
        <begin position="25"/>
        <end position="212"/>
    </location>
</feature>
<dbReference type="GO" id="GO:0005737">
    <property type="term" value="C:cytoplasm"/>
    <property type="evidence" value="ECO:0007669"/>
    <property type="project" value="UniProtKB-SubCell"/>
</dbReference>
<comment type="cofactor">
    <cofactor evidence="2">
        <name>Mg(2+)</name>
        <dbReference type="ChEBI" id="CHEBI:18420"/>
    </cofactor>
</comment>
<dbReference type="NCBIfam" id="NF000596">
    <property type="entry name" value="PRK00015.1-4"/>
    <property type="match status" value="1"/>
</dbReference>
<evidence type="ECO:0000259" key="17">
    <source>
        <dbReference type="PROSITE" id="PS51975"/>
    </source>
</evidence>
<comment type="function">
    <text evidence="3 14 16">Endonuclease that specifically degrades the RNA of RNA-DNA hybrids.</text>
</comment>
<dbReference type="GO" id="GO:0006298">
    <property type="term" value="P:mismatch repair"/>
    <property type="evidence" value="ECO:0007669"/>
    <property type="project" value="TreeGrafter"/>
</dbReference>
<comment type="similarity">
    <text evidence="5 14 16">Belongs to the RNase HII family.</text>
</comment>
<evidence type="ECO:0000256" key="12">
    <source>
        <dbReference type="ARBA" id="ARBA00022801"/>
    </source>
</evidence>
<dbReference type="EMBL" id="JAJVKT010000013">
    <property type="protein sequence ID" value="MCE7509379.1"/>
    <property type="molecule type" value="Genomic_DNA"/>
</dbReference>
<comment type="cofactor">
    <cofactor evidence="14 15">
        <name>Mn(2+)</name>
        <dbReference type="ChEBI" id="CHEBI:29035"/>
    </cofactor>
    <cofactor evidence="14 15">
        <name>Mg(2+)</name>
        <dbReference type="ChEBI" id="CHEBI:18420"/>
    </cofactor>
    <text evidence="14 15">Manganese or magnesium. Binds 1 divalent metal ion per monomer in the absence of substrate. May bind a second metal ion after substrate binding.</text>
</comment>
<dbReference type="SUPFAM" id="SSF53098">
    <property type="entry name" value="Ribonuclease H-like"/>
    <property type="match status" value="1"/>
</dbReference>
<dbReference type="GO" id="GO:0032299">
    <property type="term" value="C:ribonuclease H2 complex"/>
    <property type="evidence" value="ECO:0007669"/>
    <property type="project" value="TreeGrafter"/>
</dbReference>
<keyword evidence="12 14" id="KW-0378">Hydrolase</keyword>
<keyword evidence="8 14" id="KW-0963">Cytoplasm</keyword>
<keyword evidence="11 14" id="KW-0255">Endonuclease</keyword>
<reference evidence="18" key="1">
    <citation type="submission" date="2022-01" db="EMBL/GenBank/DDBJ databases">
        <authorList>
            <person name="Karlyshev A.V."/>
            <person name="Jaspars M."/>
        </authorList>
    </citation>
    <scope>NUCLEOTIDE SEQUENCE</scope>
    <source>
        <strain evidence="18">AGSA3-2</strain>
    </source>
</reference>
<dbReference type="GO" id="GO:0003723">
    <property type="term" value="F:RNA binding"/>
    <property type="evidence" value="ECO:0007669"/>
    <property type="project" value="UniProtKB-UniRule"/>
</dbReference>
<dbReference type="InterPro" id="IPR036397">
    <property type="entry name" value="RNaseH_sf"/>
</dbReference>
<keyword evidence="19" id="KW-1185">Reference proteome</keyword>
<evidence type="ECO:0000256" key="3">
    <source>
        <dbReference type="ARBA" id="ARBA00004065"/>
    </source>
</evidence>
<dbReference type="InterPro" id="IPR024567">
    <property type="entry name" value="RNase_HII/HIII_dom"/>
</dbReference>
<evidence type="ECO:0000256" key="5">
    <source>
        <dbReference type="ARBA" id="ARBA00007383"/>
    </source>
</evidence>
<dbReference type="InterPro" id="IPR022898">
    <property type="entry name" value="RNase_HII"/>
</dbReference>
<keyword evidence="9 14" id="KW-0540">Nuclease</keyword>
<dbReference type="PROSITE" id="PS51975">
    <property type="entry name" value="RNASE_H_2"/>
    <property type="match status" value="1"/>
</dbReference>
<dbReference type="Gene3D" id="3.30.420.10">
    <property type="entry name" value="Ribonuclease H-like superfamily/Ribonuclease H"/>
    <property type="match status" value="1"/>
</dbReference>
<dbReference type="PANTHER" id="PTHR10954">
    <property type="entry name" value="RIBONUCLEASE H2 SUBUNIT A"/>
    <property type="match status" value="1"/>
</dbReference>